<dbReference type="InterPro" id="IPR014347">
    <property type="entry name" value="Tautomerase/MIF_sf"/>
</dbReference>
<evidence type="ECO:0000313" key="3">
    <source>
        <dbReference type="EMBL" id="SFU28159.1"/>
    </source>
</evidence>
<proteinExistence type="predicted"/>
<keyword evidence="4" id="KW-1185">Reference proteome</keyword>
<evidence type="ECO:0000313" key="4">
    <source>
        <dbReference type="Proteomes" id="UP000199138"/>
    </source>
</evidence>
<protein>
    <submittedName>
        <fullName evidence="3">4-oxalocrotonate tautomerase</fullName>
    </submittedName>
</protein>
<dbReference type="SUPFAM" id="SSF55331">
    <property type="entry name" value="Tautomerase/MIF"/>
    <property type="match status" value="1"/>
</dbReference>
<dbReference type="AlphaFoldDB" id="A0A1I7EW96"/>
<sequence length="75" mass="8530">MPHFHIKLLEGKTEAQKQALAKAVVAAAQEVIGYGDKSYSVAIEDFSLDKWKTKVYHKEIKSNSKLLYKEPGYEM</sequence>
<evidence type="ECO:0000259" key="2">
    <source>
        <dbReference type="Pfam" id="PF01361"/>
    </source>
</evidence>
<keyword evidence="1" id="KW-0413">Isomerase</keyword>
<accession>A0A1I7EW96</accession>
<dbReference type="InterPro" id="IPR004370">
    <property type="entry name" value="4-OT-like_dom"/>
</dbReference>
<feature type="domain" description="4-oxalocrotonate tautomerase-like" evidence="2">
    <location>
        <begin position="2"/>
        <end position="51"/>
    </location>
</feature>
<name>A0A1I7EW96_9FLAO</name>
<gene>
    <name evidence="3" type="ORF">SAMN05216480_101330</name>
</gene>
<dbReference type="Proteomes" id="UP000199138">
    <property type="component" value="Unassembled WGS sequence"/>
</dbReference>
<evidence type="ECO:0000256" key="1">
    <source>
        <dbReference type="ARBA" id="ARBA00023235"/>
    </source>
</evidence>
<organism evidence="3 4">
    <name type="scientific">Pustulibacterium marinum</name>
    <dbReference type="NCBI Taxonomy" id="1224947"/>
    <lineage>
        <taxon>Bacteria</taxon>
        <taxon>Pseudomonadati</taxon>
        <taxon>Bacteroidota</taxon>
        <taxon>Flavobacteriia</taxon>
        <taxon>Flavobacteriales</taxon>
        <taxon>Flavobacteriaceae</taxon>
        <taxon>Pustulibacterium</taxon>
    </lineage>
</organism>
<dbReference type="EMBL" id="FPBK01000001">
    <property type="protein sequence ID" value="SFU28159.1"/>
    <property type="molecule type" value="Genomic_DNA"/>
</dbReference>
<dbReference type="Pfam" id="PF01361">
    <property type="entry name" value="Tautomerase"/>
    <property type="match status" value="1"/>
</dbReference>
<dbReference type="OrthoDB" id="5405937at2"/>
<reference evidence="3 4" key="1">
    <citation type="submission" date="2016-10" db="EMBL/GenBank/DDBJ databases">
        <authorList>
            <person name="de Groot N.N."/>
        </authorList>
    </citation>
    <scope>NUCLEOTIDE SEQUENCE [LARGE SCALE GENOMIC DNA]</scope>
    <source>
        <strain evidence="3 4">CGMCC 1.12333</strain>
    </source>
</reference>
<dbReference type="STRING" id="1224947.SAMN05216480_101330"/>
<dbReference type="Gene3D" id="3.30.429.10">
    <property type="entry name" value="Macrophage Migration Inhibitory Factor"/>
    <property type="match status" value="1"/>
</dbReference>
<dbReference type="RefSeq" id="WP_093022095.1">
    <property type="nucleotide sequence ID" value="NZ_FPBK01000001.1"/>
</dbReference>
<dbReference type="GO" id="GO:0016853">
    <property type="term" value="F:isomerase activity"/>
    <property type="evidence" value="ECO:0007669"/>
    <property type="project" value="UniProtKB-KW"/>
</dbReference>